<proteinExistence type="predicted"/>
<dbReference type="Proteomes" id="UP000830671">
    <property type="component" value="Chromosome 7"/>
</dbReference>
<dbReference type="RefSeq" id="XP_049149822.1">
    <property type="nucleotide sequence ID" value="XM_049292676.1"/>
</dbReference>
<protein>
    <submittedName>
        <fullName evidence="2">Uncharacterized protein</fullName>
    </submittedName>
</protein>
<dbReference type="GeneID" id="73347686"/>
<keyword evidence="3" id="KW-1185">Reference proteome</keyword>
<evidence type="ECO:0000313" key="2">
    <source>
        <dbReference type="EMBL" id="UQC88216.1"/>
    </source>
</evidence>
<dbReference type="EMBL" id="CP019479">
    <property type="protein sequence ID" value="UQC88216.1"/>
    <property type="molecule type" value="Genomic_DNA"/>
</dbReference>
<sequence length="84" mass="9418">MKEKCLMGSQLRKGKEEKKVPPNRPLGPAGSKCPTMAAFNVDRRAQPVLRLWLLIRPLMKDCFPTGAFAEHCMLQRGIPDLKNG</sequence>
<accession>A0A9Q8T2X7</accession>
<gene>
    <name evidence="2" type="ORF">CLUP02_13739</name>
</gene>
<reference evidence="2" key="1">
    <citation type="journal article" date="2021" name="Mol. Plant Microbe Interact.">
        <title>Complete Genome Sequence of the Plant-Pathogenic Fungus Colletotrichum lupini.</title>
        <authorList>
            <person name="Baroncelli R."/>
            <person name="Pensec F."/>
            <person name="Da Lio D."/>
            <person name="Boufleur T."/>
            <person name="Vicente I."/>
            <person name="Sarrocco S."/>
            <person name="Picot A."/>
            <person name="Baraldi E."/>
            <person name="Sukno S."/>
            <person name="Thon M."/>
            <person name="Le Floch G."/>
        </authorList>
    </citation>
    <scope>NUCLEOTIDE SEQUENCE</scope>
    <source>
        <strain evidence="2">IMI 504893</strain>
    </source>
</reference>
<name>A0A9Q8T2X7_9PEZI</name>
<evidence type="ECO:0000256" key="1">
    <source>
        <dbReference type="SAM" id="MobiDB-lite"/>
    </source>
</evidence>
<evidence type="ECO:0000313" key="3">
    <source>
        <dbReference type="Proteomes" id="UP000830671"/>
    </source>
</evidence>
<feature type="region of interest" description="Disordered" evidence="1">
    <location>
        <begin position="1"/>
        <end position="31"/>
    </location>
</feature>
<organism evidence="2 3">
    <name type="scientific">Colletotrichum lupini</name>
    <dbReference type="NCBI Taxonomy" id="145971"/>
    <lineage>
        <taxon>Eukaryota</taxon>
        <taxon>Fungi</taxon>
        <taxon>Dikarya</taxon>
        <taxon>Ascomycota</taxon>
        <taxon>Pezizomycotina</taxon>
        <taxon>Sordariomycetes</taxon>
        <taxon>Hypocreomycetidae</taxon>
        <taxon>Glomerellales</taxon>
        <taxon>Glomerellaceae</taxon>
        <taxon>Colletotrichum</taxon>
        <taxon>Colletotrichum acutatum species complex</taxon>
    </lineage>
</organism>
<dbReference type="KEGG" id="clup:CLUP02_13739"/>
<dbReference type="AlphaFoldDB" id="A0A9Q8T2X7"/>